<accession>A0A3B0BH52</accession>
<dbReference type="EMBL" id="RBAM01000006">
    <property type="protein sequence ID" value="RKN71751.1"/>
    <property type="molecule type" value="Genomic_DNA"/>
</dbReference>
<dbReference type="AlphaFoldDB" id="A0A3B0BH52"/>
<evidence type="ECO:0000313" key="2">
    <source>
        <dbReference type="Proteomes" id="UP000270343"/>
    </source>
</evidence>
<evidence type="ECO:0000313" key="1">
    <source>
        <dbReference type="EMBL" id="RKN71751.1"/>
    </source>
</evidence>
<proteinExistence type="predicted"/>
<comment type="caution">
    <text evidence="1">The sequence shown here is derived from an EMBL/GenBank/DDBJ whole genome shotgun (WGS) entry which is preliminary data.</text>
</comment>
<gene>
    <name evidence="1" type="ORF">D7231_17405</name>
</gene>
<dbReference type="Proteomes" id="UP000270343">
    <property type="component" value="Unassembled WGS sequence"/>
</dbReference>
<reference evidence="1 2" key="1">
    <citation type="journal article" date="2015" name="Antonie Van Leeuwenhoek">
        <title>Streptomyces klenkii sp. nov., isolated from deep marine sediment.</title>
        <authorList>
            <person name="Veyisoglu A."/>
            <person name="Sahin N."/>
        </authorList>
    </citation>
    <scope>NUCLEOTIDE SEQUENCE [LARGE SCALE GENOMIC DNA]</scope>
    <source>
        <strain evidence="1 2">KCTC 29202</strain>
    </source>
</reference>
<sequence length="154" mass="16447">MSAPPPPLAARVYFTAETAEEQRAALTDGLTGLGVTPYSATLDALRSEALTWLVLVVLPLSGFLQNVGQILAQDACTALKRVLGGALRHSRGEPPVPAAPPVPPPLLLEDERSGARIVIDADLPVAAYQQLLELDLGSCEGRTLSYDRTRGRWH</sequence>
<keyword evidence="2" id="KW-1185">Reference proteome</keyword>
<organism evidence="1 2">
    <name type="scientific">Streptomyces klenkii</name>
    <dbReference type="NCBI Taxonomy" id="1420899"/>
    <lineage>
        <taxon>Bacteria</taxon>
        <taxon>Bacillati</taxon>
        <taxon>Actinomycetota</taxon>
        <taxon>Actinomycetes</taxon>
        <taxon>Kitasatosporales</taxon>
        <taxon>Streptomycetaceae</taxon>
        <taxon>Streptomyces</taxon>
    </lineage>
</organism>
<protein>
    <submittedName>
        <fullName evidence="1">Uncharacterized protein</fullName>
    </submittedName>
</protein>
<name>A0A3B0BH52_9ACTN</name>
<dbReference type="OrthoDB" id="4249122at2"/>
<dbReference type="RefSeq" id="WP_120756360.1">
    <property type="nucleotide sequence ID" value="NZ_JBFADQ010000084.1"/>
</dbReference>